<dbReference type="GO" id="GO:0000902">
    <property type="term" value="P:cell morphogenesis"/>
    <property type="evidence" value="ECO:0007669"/>
    <property type="project" value="TreeGrafter"/>
</dbReference>
<dbReference type="Proteomes" id="UP001286313">
    <property type="component" value="Unassembled WGS sequence"/>
</dbReference>
<evidence type="ECO:0000256" key="3">
    <source>
        <dbReference type="ARBA" id="ARBA00022729"/>
    </source>
</evidence>
<dbReference type="GO" id="GO:0045296">
    <property type="term" value="F:cadherin binding"/>
    <property type="evidence" value="ECO:0007669"/>
    <property type="project" value="TreeGrafter"/>
</dbReference>
<dbReference type="GO" id="GO:0007156">
    <property type="term" value="P:homophilic cell adhesion via plasma membrane adhesion molecules"/>
    <property type="evidence" value="ECO:0007669"/>
    <property type="project" value="InterPro"/>
</dbReference>
<keyword evidence="3" id="KW-0732">Signal</keyword>
<keyword evidence="5 8" id="KW-0106">Calcium</keyword>
<dbReference type="AlphaFoldDB" id="A0AAE1KHI0"/>
<evidence type="ECO:0000256" key="8">
    <source>
        <dbReference type="PROSITE-ProRule" id="PRU00043"/>
    </source>
</evidence>
<dbReference type="InterPro" id="IPR039808">
    <property type="entry name" value="Cadherin"/>
</dbReference>
<evidence type="ECO:0000256" key="1">
    <source>
        <dbReference type="ARBA" id="ARBA00004167"/>
    </source>
</evidence>
<evidence type="ECO:0000256" key="2">
    <source>
        <dbReference type="ARBA" id="ARBA00022692"/>
    </source>
</evidence>
<evidence type="ECO:0000256" key="5">
    <source>
        <dbReference type="ARBA" id="ARBA00022837"/>
    </source>
</evidence>
<keyword evidence="6" id="KW-1133">Transmembrane helix</keyword>
<protein>
    <recommendedName>
        <fullName evidence="9">Cadherin domain-containing protein</fullName>
    </recommendedName>
</protein>
<gene>
    <name evidence="10" type="ORF">Pcinc_021487</name>
</gene>
<evidence type="ECO:0000259" key="9">
    <source>
        <dbReference type="PROSITE" id="PS50268"/>
    </source>
</evidence>
<keyword evidence="11" id="KW-1185">Reference proteome</keyword>
<reference evidence="10" key="1">
    <citation type="submission" date="2023-10" db="EMBL/GenBank/DDBJ databases">
        <title>Genome assemblies of two species of porcelain crab, Petrolisthes cinctipes and Petrolisthes manimaculis (Anomura: Porcellanidae).</title>
        <authorList>
            <person name="Angst P."/>
        </authorList>
    </citation>
    <scope>NUCLEOTIDE SEQUENCE</scope>
    <source>
        <strain evidence="10">PB745_01</strain>
        <tissue evidence="10">Gill</tissue>
    </source>
</reference>
<dbReference type="SMART" id="SM00112">
    <property type="entry name" value="CA"/>
    <property type="match status" value="1"/>
</dbReference>
<organism evidence="10 11">
    <name type="scientific">Petrolisthes cinctipes</name>
    <name type="common">Flat porcelain crab</name>
    <dbReference type="NCBI Taxonomy" id="88211"/>
    <lineage>
        <taxon>Eukaryota</taxon>
        <taxon>Metazoa</taxon>
        <taxon>Ecdysozoa</taxon>
        <taxon>Arthropoda</taxon>
        <taxon>Crustacea</taxon>
        <taxon>Multicrustacea</taxon>
        <taxon>Malacostraca</taxon>
        <taxon>Eumalacostraca</taxon>
        <taxon>Eucarida</taxon>
        <taxon>Decapoda</taxon>
        <taxon>Pleocyemata</taxon>
        <taxon>Anomura</taxon>
        <taxon>Galatheoidea</taxon>
        <taxon>Porcellanidae</taxon>
        <taxon>Petrolisthes</taxon>
    </lineage>
</organism>
<proteinExistence type="predicted"/>
<dbReference type="InterPro" id="IPR015919">
    <property type="entry name" value="Cadherin-like_sf"/>
</dbReference>
<evidence type="ECO:0000313" key="10">
    <source>
        <dbReference type="EMBL" id="KAK3873519.1"/>
    </source>
</evidence>
<dbReference type="Pfam" id="PF00028">
    <property type="entry name" value="Cadherin"/>
    <property type="match status" value="1"/>
</dbReference>
<dbReference type="SUPFAM" id="SSF49313">
    <property type="entry name" value="Cadherin-like"/>
    <property type="match status" value="1"/>
</dbReference>
<dbReference type="CDD" id="cd11304">
    <property type="entry name" value="Cadherin_repeat"/>
    <property type="match status" value="1"/>
</dbReference>
<keyword evidence="2" id="KW-0812">Transmembrane</keyword>
<dbReference type="GO" id="GO:0016342">
    <property type="term" value="C:catenin complex"/>
    <property type="evidence" value="ECO:0007669"/>
    <property type="project" value="TreeGrafter"/>
</dbReference>
<dbReference type="PROSITE" id="PS00232">
    <property type="entry name" value="CADHERIN_1"/>
    <property type="match status" value="1"/>
</dbReference>
<dbReference type="PANTHER" id="PTHR24027:SF422">
    <property type="entry name" value="CADHERIN DOMAIN-CONTAINING PROTEIN"/>
    <property type="match status" value="1"/>
</dbReference>
<keyword evidence="4" id="KW-0677">Repeat</keyword>
<comment type="subcellular location">
    <subcellularLocation>
        <location evidence="1">Membrane</location>
        <topology evidence="1">Single-pass membrane protein</topology>
    </subcellularLocation>
</comment>
<feature type="domain" description="Cadherin" evidence="9">
    <location>
        <begin position="42"/>
        <end position="119"/>
    </location>
</feature>
<keyword evidence="7" id="KW-0472">Membrane</keyword>
<dbReference type="InterPro" id="IPR002126">
    <property type="entry name" value="Cadherin-like_dom"/>
</dbReference>
<dbReference type="InterPro" id="IPR020894">
    <property type="entry name" value="Cadherin_CS"/>
</dbReference>
<sequence length="143" mass="15979">MGLGWLNLARRSRSTTWQPCLGEGGGVCEGSNHLIMLLFVPNANITYVITAGNPQSLFTIDAKSGEIRTTPRRLDHEKQVEPVLEVTIRQPLSLSNMALSSTTYVAVNVLDENDHAPVFLERLYKLFVPVIPHHHHHHQQPQG</sequence>
<dbReference type="GO" id="GO:0016339">
    <property type="term" value="P:calcium-dependent cell-cell adhesion via plasma membrane cell adhesion molecules"/>
    <property type="evidence" value="ECO:0007669"/>
    <property type="project" value="TreeGrafter"/>
</dbReference>
<dbReference type="PRINTS" id="PR00205">
    <property type="entry name" value="CADHERIN"/>
</dbReference>
<accession>A0AAE1KHI0</accession>
<dbReference type="GO" id="GO:0005509">
    <property type="term" value="F:calcium ion binding"/>
    <property type="evidence" value="ECO:0007669"/>
    <property type="project" value="UniProtKB-UniRule"/>
</dbReference>
<name>A0AAE1KHI0_PETCI</name>
<evidence type="ECO:0000256" key="4">
    <source>
        <dbReference type="ARBA" id="ARBA00022737"/>
    </source>
</evidence>
<dbReference type="Gene3D" id="2.60.40.60">
    <property type="entry name" value="Cadherins"/>
    <property type="match status" value="1"/>
</dbReference>
<dbReference type="GO" id="GO:0044331">
    <property type="term" value="P:cell-cell adhesion mediated by cadherin"/>
    <property type="evidence" value="ECO:0007669"/>
    <property type="project" value="TreeGrafter"/>
</dbReference>
<dbReference type="GO" id="GO:0034332">
    <property type="term" value="P:adherens junction organization"/>
    <property type="evidence" value="ECO:0007669"/>
    <property type="project" value="TreeGrafter"/>
</dbReference>
<evidence type="ECO:0000256" key="6">
    <source>
        <dbReference type="ARBA" id="ARBA00022989"/>
    </source>
</evidence>
<evidence type="ECO:0000256" key="7">
    <source>
        <dbReference type="ARBA" id="ARBA00023136"/>
    </source>
</evidence>
<dbReference type="GO" id="GO:0016477">
    <property type="term" value="P:cell migration"/>
    <property type="evidence" value="ECO:0007669"/>
    <property type="project" value="TreeGrafter"/>
</dbReference>
<dbReference type="PANTHER" id="PTHR24027">
    <property type="entry name" value="CADHERIN-23"/>
    <property type="match status" value="1"/>
</dbReference>
<dbReference type="EMBL" id="JAWQEG010002215">
    <property type="protein sequence ID" value="KAK3873519.1"/>
    <property type="molecule type" value="Genomic_DNA"/>
</dbReference>
<dbReference type="PROSITE" id="PS50268">
    <property type="entry name" value="CADHERIN_2"/>
    <property type="match status" value="1"/>
</dbReference>
<evidence type="ECO:0000313" key="11">
    <source>
        <dbReference type="Proteomes" id="UP001286313"/>
    </source>
</evidence>
<dbReference type="GO" id="GO:0007043">
    <property type="term" value="P:cell-cell junction assembly"/>
    <property type="evidence" value="ECO:0007669"/>
    <property type="project" value="TreeGrafter"/>
</dbReference>
<dbReference type="GO" id="GO:0005912">
    <property type="term" value="C:adherens junction"/>
    <property type="evidence" value="ECO:0007669"/>
    <property type="project" value="TreeGrafter"/>
</dbReference>
<dbReference type="GO" id="GO:0008013">
    <property type="term" value="F:beta-catenin binding"/>
    <property type="evidence" value="ECO:0007669"/>
    <property type="project" value="TreeGrafter"/>
</dbReference>
<comment type="caution">
    <text evidence="10">The sequence shown here is derived from an EMBL/GenBank/DDBJ whole genome shotgun (WGS) entry which is preliminary data.</text>
</comment>